<sequence>MGFEIFVECTALQMPVEDEENDDVPELECNDMIFDHLENQDIDYDSQGQEPKNDSDGSYGDNDEEIAHDEEIRCENIDVTEEMNKDASVSALPQFVLEVQLQNPGTVMEYRHKEPDVDEIKTL</sequence>
<dbReference type="EMBL" id="AUSU01007120">
    <property type="protein sequence ID" value="EPS61045.1"/>
    <property type="molecule type" value="Genomic_DNA"/>
</dbReference>
<comment type="caution">
    <text evidence="2">The sequence shown here is derived from an EMBL/GenBank/DDBJ whole genome shotgun (WGS) entry which is preliminary data.</text>
</comment>
<dbReference type="AlphaFoldDB" id="S8C2L1"/>
<proteinExistence type="predicted"/>
<keyword evidence="3" id="KW-1185">Reference proteome</keyword>
<evidence type="ECO:0000313" key="2">
    <source>
        <dbReference type="EMBL" id="EPS61045.1"/>
    </source>
</evidence>
<evidence type="ECO:0000313" key="3">
    <source>
        <dbReference type="Proteomes" id="UP000015453"/>
    </source>
</evidence>
<reference evidence="2 3" key="1">
    <citation type="journal article" date="2013" name="BMC Genomics">
        <title>The miniature genome of a carnivorous plant Genlisea aurea contains a low number of genes and short non-coding sequences.</title>
        <authorList>
            <person name="Leushkin E.V."/>
            <person name="Sutormin R.A."/>
            <person name="Nabieva E.R."/>
            <person name="Penin A.A."/>
            <person name="Kondrashov A.S."/>
            <person name="Logacheva M.D."/>
        </authorList>
    </citation>
    <scope>NUCLEOTIDE SEQUENCE [LARGE SCALE GENOMIC DNA]</scope>
</reference>
<gene>
    <name evidence="2" type="ORF">M569_13755</name>
</gene>
<accession>S8C2L1</accession>
<feature type="region of interest" description="Disordered" evidence="1">
    <location>
        <begin position="37"/>
        <end position="69"/>
    </location>
</feature>
<organism evidence="2 3">
    <name type="scientific">Genlisea aurea</name>
    <dbReference type="NCBI Taxonomy" id="192259"/>
    <lineage>
        <taxon>Eukaryota</taxon>
        <taxon>Viridiplantae</taxon>
        <taxon>Streptophyta</taxon>
        <taxon>Embryophyta</taxon>
        <taxon>Tracheophyta</taxon>
        <taxon>Spermatophyta</taxon>
        <taxon>Magnoliopsida</taxon>
        <taxon>eudicotyledons</taxon>
        <taxon>Gunneridae</taxon>
        <taxon>Pentapetalae</taxon>
        <taxon>asterids</taxon>
        <taxon>lamiids</taxon>
        <taxon>Lamiales</taxon>
        <taxon>Lentibulariaceae</taxon>
        <taxon>Genlisea</taxon>
    </lineage>
</organism>
<feature type="non-terminal residue" evidence="2">
    <location>
        <position position="123"/>
    </location>
</feature>
<protein>
    <submittedName>
        <fullName evidence="2">Uncharacterized protein</fullName>
    </submittedName>
</protein>
<name>S8C2L1_9LAMI</name>
<dbReference type="Proteomes" id="UP000015453">
    <property type="component" value="Unassembled WGS sequence"/>
</dbReference>
<evidence type="ECO:0000256" key="1">
    <source>
        <dbReference type="SAM" id="MobiDB-lite"/>
    </source>
</evidence>